<keyword evidence="3" id="KW-1185">Reference proteome</keyword>
<feature type="transmembrane region" description="Helical" evidence="1">
    <location>
        <begin position="44"/>
        <end position="62"/>
    </location>
</feature>
<sequence>MMHTTPSLVLYSYCLPPCHLACTVPYCCQITNGFCVLSKPISGHLVGWVGLILIICVFGSNLPKSRKRPLKPTLRPLLVVVLVFWRKNWSNNYWCKDG</sequence>
<reference evidence="2" key="1">
    <citation type="journal article" date="2023" name="Mol. Phylogenet. Evol.">
        <title>Genome-scale phylogeny and comparative genomics of the fungal order Sordariales.</title>
        <authorList>
            <person name="Hensen N."/>
            <person name="Bonometti L."/>
            <person name="Westerberg I."/>
            <person name="Brannstrom I.O."/>
            <person name="Guillou S."/>
            <person name="Cros-Aarteil S."/>
            <person name="Calhoun S."/>
            <person name="Haridas S."/>
            <person name="Kuo A."/>
            <person name="Mondo S."/>
            <person name="Pangilinan J."/>
            <person name="Riley R."/>
            <person name="LaButti K."/>
            <person name="Andreopoulos B."/>
            <person name="Lipzen A."/>
            <person name="Chen C."/>
            <person name="Yan M."/>
            <person name="Daum C."/>
            <person name="Ng V."/>
            <person name="Clum A."/>
            <person name="Steindorff A."/>
            <person name="Ohm R.A."/>
            <person name="Martin F."/>
            <person name="Silar P."/>
            <person name="Natvig D.O."/>
            <person name="Lalanne C."/>
            <person name="Gautier V."/>
            <person name="Ament-Velasquez S.L."/>
            <person name="Kruys A."/>
            <person name="Hutchinson M.I."/>
            <person name="Powell A.J."/>
            <person name="Barry K."/>
            <person name="Miller A.N."/>
            <person name="Grigoriev I.V."/>
            <person name="Debuchy R."/>
            <person name="Gladieux P."/>
            <person name="Hiltunen Thoren M."/>
            <person name="Johannesson H."/>
        </authorList>
    </citation>
    <scope>NUCLEOTIDE SEQUENCE</scope>
    <source>
        <strain evidence="2">PSN309</strain>
    </source>
</reference>
<name>A0AAN7ALD7_9PEZI</name>
<reference evidence="2" key="2">
    <citation type="submission" date="2023-05" db="EMBL/GenBank/DDBJ databases">
        <authorList>
            <consortium name="Lawrence Berkeley National Laboratory"/>
            <person name="Steindorff A."/>
            <person name="Hensen N."/>
            <person name="Bonometti L."/>
            <person name="Westerberg I."/>
            <person name="Brannstrom I.O."/>
            <person name="Guillou S."/>
            <person name="Cros-Aarteil S."/>
            <person name="Calhoun S."/>
            <person name="Haridas S."/>
            <person name="Kuo A."/>
            <person name="Mondo S."/>
            <person name="Pangilinan J."/>
            <person name="Riley R."/>
            <person name="Labutti K."/>
            <person name="Andreopoulos B."/>
            <person name="Lipzen A."/>
            <person name="Chen C."/>
            <person name="Yanf M."/>
            <person name="Daum C."/>
            <person name="Ng V."/>
            <person name="Clum A."/>
            <person name="Ohm R."/>
            <person name="Martin F."/>
            <person name="Silar P."/>
            <person name="Natvig D."/>
            <person name="Lalanne C."/>
            <person name="Gautier V."/>
            <person name="Ament-Velasquez S.L."/>
            <person name="Kruys A."/>
            <person name="Hutchinson M.I."/>
            <person name="Powell A.J."/>
            <person name="Barry K."/>
            <person name="Miller A.N."/>
            <person name="Grigoriev I.V."/>
            <person name="Debuchy R."/>
            <person name="Gladieux P."/>
            <person name="Thoren M.H."/>
            <person name="Johannesson H."/>
        </authorList>
    </citation>
    <scope>NUCLEOTIDE SEQUENCE</scope>
    <source>
        <strain evidence="2">PSN309</strain>
    </source>
</reference>
<dbReference type="EMBL" id="MU864366">
    <property type="protein sequence ID" value="KAK4190357.1"/>
    <property type="molecule type" value="Genomic_DNA"/>
</dbReference>
<gene>
    <name evidence="2" type="ORF">QBC35DRAFT_490120</name>
</gene>
<evidence type="ECO:0000313" key="3">
    <source>
        <dbReference type="Proteomes" id="UP001302126"/>
    </source>
</evidence>
<proteinExistence type="predicted"/>
<protein>
    <submittedName>
        <fullName evidence="2">Uncharacterized protein</fullName>
    </submittedName>
</protein>
<organism evidence="2 3">
    <name type="scientific">Podospora australis</name>
    <dbReference type="NCBI Taxonomy" id="1536484"/>
    <lineage>
        <taxon>Eukaryota</taxon>
        <taxon>Fungi</taxon>
        <taxon>Dikarya</taxon>
        <taxon>Ascomycota</taxon>
        <taxon>Pezizomycotina</taxon>
        <taxon>Sordariomycetes</taxon>
        <taxon>Sordariomycetidae</taxon>
        <taxon>Sordariales</taxon>
        <taxon>Podosporaceae</taxon>
        <taxon>Podospora</taxon>
    </lineage>
</organism>
<comment type="caution">
    <text evidence="2">The sequence shown here is derived from an EMBL/GenBank/DDBJ whole genome shotgun (WGS) entry which is preliminary data.</text>
</comment>
<evidence type="ECO:0000256" key="1">
    <source>
        <dbReference type="SAM" id="Phobius"/>
    </source>
</evidence>
<keyword evidence="1" id="KW-0472">Membrane</keyword>
<keyword evidence="1" id="KW-0812">Transmembrane</keyword>
<keyword evidence="1" id="KW-1133">Transmembrane helix</keyword>
<accession>A0AAN7ALD7</accession>
<dbReference type="AlphaFoldDB" id="A0AAN7ALD7"/>
<dbReference type="Proteomes" id="UP001302126">
    <property type="component" value="Unassembled WGS sequence"/>
</dbReference>
<evidence type="ECO:0000313" key="2">
    <source>
        <dbReference type="EMBL" id="KAK4190357.1"/>
    </source>
</evidence>